<sequence length="54" mass="6600">MFIVYVLKCRDNKYYVGRTMDLDVRIGQHINGNTKWTRIHPYEEIIWKKRTANN</sequence>
<protein>
    <recommendedName>
        <fullName evidence="1">GIY-YIG domain-containing protein</fullName>
    </recommendedName>
</protein>
<dbReference type="SUPFAM" id="SSF82771">
    <property type="entry name" value="GIY-YIG endonuclease"/>
    <property type="match status" value="1"/>
</dbReference>
<reference evidence="2 3" key="1">
    <citation type="submission" date="2015-10" db="EMBL/GenBank/DDBJ databases">
        <title>Genome analyses suggest a sexual origin of heterokaryosis in a supposedly ancient asexual fungus.</title>
        <authorList>
            <person name="Ropars J."/>
            <person name="Sedzielewska K."/>
            <person name="Noel J."/>
            <person name="Charron P."/>
            <person name="Farinelli L."/>
            <person name="Marton T."/>
            <person name="Kruger M."/>
            <person name="Pelin A."/>
            <person name="Brachmann A."/>
            <person name="Corradi N."/>
        </authorList>
    </citation>
    <scope>NUCLEOTIDE SEQUENCE [LARGE SCALE GENOMIC DNA]</scope>
    <source>
        <strain evidence="2 3">A4</strain>
    </source>
</reference>
<dbReference type="EMBL" id="LLXI01000412">
    <property type="protein sequence ID" value="PKY45841.1"/>
    <property type="molecule type" value="Genomic_DNA"/>
</dbReference>
<dbReference type="VEuPathDB" id="FungiDB:FUN_004622"/>
<dbReference type="VEuPathDB" id="FungiDB:RhiirFUN_006778"/>
<name>A0A2I1GGW1_9GLOM</name>
<dbReference type="Gene3D" id="3.40.1440.10">
    <property type="entry name" value="GIY-YIG endonuclease"/>
    <property type="match status" value="1"/>
</dbReference>
<proteinExistence type="predicted"/>
<feature type="non-terminal residue" evidence="2">
    <location>
        <position position="54"/>
    </location>
</feature>
<keyword evidence="3" id="KW-1185">Reference proteome</keyword>
<comment type="caution">
    <text evidence="2">The sequence shown here is derived from an EMBL/GenBank/DDBJ whole genome shotgun (WGS) entry which is preliminary data.</text>
</comment>
<evidence type="ECO:0000259" key="1">
    <source>
        <dbReference type="PROSITE" id="PS50164"/>
    </source>
</evidence>
<gene>
    <name evidence="2" type="ORF">RhiirA4_401740</name>
</gene>
<dbReference type="InterPro" id="IPR000305">
    <property type="entry name" value="GIY-YIG_endonuc"/>
</dbReference>
<organism evidence="2 3">
    <name type="scientific">Rhizophagus irregularis</name>
    <dbReference type="NCBI Taxonomy" id="588596"/>
    <lineage>
        <taxon>Eukaryota</taxon>
        <taxon>Fungi</taxon>
        <taxon>Fungi incertae sedis</taxon>
        <taxon>Mucoromycota</taxon>
        <taxon>Glomeromycotina</taxon>
        <taxon>Glomeromycetes</taxon>
        <taxon>Glomerales</taxon>
        <taxon>Glomeraceae</taxon>
        <taxon>Rhizophagus</taxon>
    </lineage>
</organism>
<dbReference type="AlphaFoldDB" id="A0A2I1GGW1"/>
<evidence type="ECO:0000313" key="2">
    <source>
        <dbReference type="EMBL" id="PKY45841.1"/>
    </source>
</evidence>
<dbReference type="PROSITE" id="PS50164">
    <property type="entry name" value="GIY_YIG"/>
    <property type="match status" value="1"/>
</dbReference>
<accession>A0A2I1GGW1</accession>
<dbReference type="Proteomes" id="UP000234323">
    <property type="component" value="Unassembled WGS sequence"/>
</dbReference>
<dbReference type="VEuPathDB" id="FungiDB:RhiirA1_419830"/>
<dbReference type="InterPro" id="IPR035901">
    <property type="entry name" value="GIY-YIG_endonuc_sf"/>
</dbReference>
<evidence type="ECO:0000313" key="3">
    <source>
        <dbReference type="Proteomes" id="UP000234323"/>
    </source>
</evidence>
<dbReference type="Pfam" id="PF01541">
    <property type="entry name" value="GIY-YIG"/>
    <property type="match status" value="1"/>
</dbReference>
<feature type="domain" description="GIY-YIG" evidence="1">
    <location>
        <begin position="1"/>
        <end position="54"/>
    </location>
</feature>